<feature type="region of interest" description="Disordered" evidence="2">
    <location>
        <begin position="660"/>
        <end position="686"/>
    </location>
</feature>
<dbReference type="Proteomes" id="UP000298327">
    <property type="component" value="Unassembled WGS sequence"/>
</dbReference>
<feature type="region of interest" description="Disordered" evidence="2">
    <location>
        <begin position="831"/>
        <end position="864"/>
    </location>
</feature>
<dbReference type="EMBL" id="SEOQ01000024">
    <property type="protein sequence ID" value="TFY72131.1"/>
    <property type="molecule type" value="Genomic_DNA"/>
</dbReference>
<keyword evidence="1" id="KW-0175">Coiled coil</keyword>
<evidence type="ECO:0000256" key="2">
    <source>
        <dbReference type="SAM" id="MobiDB-lite"/>
    </source>
</evidence>
<protein>
    <recommendedName>
        <fullName evidence="5">Proteophosphoglycan ppg4</fullName>
    </recommendedName>
</protein>
<evidence type="ECO:0000313" key="3">
    <source>
        <dbReference type="EMBL" id="TFY72131.1"/>
    </source>
</evidence>
<feature type="compositionally biased region" description="Low complexity" evidence="2">
    <location>
        <begin position="118"/>
        <end position="150"/>
    </location>
</feature>
<feature type="region of interest" description="Disordered" evidence="2">
    <location>
        <begin position="42"/>
        <end position="73"/>
    </location>
</feature>
<feature type="compositionally biased region" description="Acidic residues" evidence="2">
    <location>
        <begin position="1046"/>
        <end position="1055"/>
    </location>
</feature>
<accession>A0A4Y9ZE75</accession>
<dbReference type="AlphaFoldDB" id="A0A4Y9ZE75"/>
<name>A0A4Y9ZE75_9AGAM</name>
<dbReference type="OrthoDB" id="2548929at2759"/>
<comment type="caution">
    <text evidence="3">The sequence shown here is derived from an EMBL/GenBank/DDBJ whole genome shotgun (WGS) entry which is preliminary data.</text>
</comment>
<proteinExistence type="predicted"/>
<gene>
    <name evidence="3" type="ORF">EVG20_g877</name>
</gene>
<organism evidence="3 4">
    <name type="scientific">Dentipellis fragilis</name>
    <dbReference type="NCBI Taxonomy" id="205917"/>
    <lineage>
        <taxon>Eukaryota</taxon>
        <taxon>Fungi</taxon>
        <taxon>Dikarya</taxon>
        <taxon>Basidiomycota</taxon>
        <taxon>Agaricomycotina</taxon>
        <taxon>Agaricomycetes</taxon>
        <taxon>Russulales</taxon>
        <taxon>Hericiaceae</taxon>
        <taxon>Dentipellis</taxon>
    </lineage>
</organism>
<feature type="region of interest" description="Disordered" evidence="2">
    <location>
        <begin position="118"/>
        <end position="157"/>
    </location>
</feature>
<feature type="region of interest" description="Disordered" evidence="2">
    <location>
        <begin position="213"/>
        <end position="325"/>
    </location>
</feature>
<feature type="compositionally biased region" description="Low complexity" evidence="2">
    <location>
        <begin position="215"/>
        <end position="231"/>
    </location>
</feature>
<sequence>MYNLLVLTQRTLHLLAYYSNPSETSFRSYLTEQSFRHHLSRLHDAPDGDHTDSEDFGIHYTSKRSTSGPSSHSDALDACSPSFPFSNRASVALRTSKHAFHSFGFFTIAAVIPNNFSGRSSSPSSQGTSRSSSTSSSGLSELARRSSASDSDLDDSSHKESWFIGAFGRWWRGGVIEASWPNPSDGRAKCDEEAWSSGILNIKALDKLDGYSGLPFPTTTSPRSPRASPPKLRSRDRSAPRTSRRNSTPPPLPKSATLPLHTPKHLSSAHSAPKPPQPHTVHAAPPLSSPIHSRTPSSTNVSAYTHTPHSSLSAQVNTPSAGSVPCTPFDTHPAIAEILSQINHARNATHDLRAQLDEHSTNASSVDASLVSELAEAKDTKRVEDAGRGELKSRLKGLEESKRVAEAGKREAEKKLRMAKSVKMDASARVEKLVAEIEALTKQHEEDQRATREREAETEREAKELGELLERKKQEVGVAENVVAALGARVKDLEQQVEKEQDLLKAAKERAELLQQDRKFLSLTVVKPQDDDRDHALPVPPTASEQVIFDTKTEELAPVPDIFPTAAEKEFPHISSMADRDSSSGSSGTGGGLHSREVSASPRARQHSLLTTSNLVYTSLSSNGKATSPVSANYSHPEALARRAKGYSIFDDDIASLSQPAPTTTFAPFDNDSGMESGDDTHNVKSSNAVGVAGQRASVPMAVSPSSGAFSPAATALIPNSLIRSLESANTDGVPKSFQSDSDAFLERDWRHRQGRASHDGSTLSVGTTALNTSPVSLTAPAFPTIVRDDEDSYDPFEVRPPPPAHPLQHHYQRQRLISDPINLQRVWPSRTNSDPISPGYPSVQQAPRTPETQQAEAKTRRWWSASTSSVLTTDRTKATLADARERKGLNPDAKVFRFSRKPAFAASLPLPLPAPALPSFDVPVFDSLNPSSSFLPPSPGAPAPLFSSSGLAMRAFAPSPEEREALQRALGSSTNTSLERLPSLSEVGSMPASPSHTQAHAHTHTHGGHGMMSLELGAGTSARRPSWLANLTAPRGGKMKFSPWEDGEGDEGKE</sequence>
<feature type="coiled-coil region" evidence="1">
    <location>
        <begin position="395"/>
        <end position="524"/>
    </location>
</feature>
<evidence type="ECO:0000256" key="1">
    <source>
        <dbReference type="SAM" id="Coils"/>
    </source>
</evidence>
<keyword evidence="4" id="KW-1185">Reference proteome</keyword>
<feature type="compositionally biased region" description="Polar residues" evidence="2">
    <location>
        <begin position="843"/>
        <end position="857"/>
    </location>
</feature>
<feature type="compositionally biased region" description="Polar residues" evidence="2">
    <location>
        <begin position="63"/>
        <end position="73"/>
    </location>
</feature>
<feature type="compositionally biased region" description="Basic and acidic residues" evidence="2">
    <location>
        <begin position="42"/>
        <end position="57"/>
    </location>
</feature>
<feature type="region of interest" description="Disordered" evidence="2">
    <location>
        <begin position="570"/>
        <end position="607"/>
    </location>
</feature>
<evidence type="ECO:0008006" key="5">
    <source>
        <dbReference type="Google" id="ProtNLM"/>
    </source>
</evidence>
<dbReference type="STRING" id="205917.A0A4Y9ZE75"/>
<feature type="compositionally biased region" description="Basic and acidic residues" evidence="2">
    <location>
        <begin position="570"/>
        <end position="582"/>
    </location>
</feature>
<evidence type="ECO:0000313" key="4">
    <source>
        <dbReference type="Proteomes" id="UP000298327"/>
    </source>
</evidence>
<feature type="region of interest" description="Disordered" evidence="2">
    <location>
        <begin position="958"/>
        <end position="1055"/>
    </location>
</feature>
<feature type="compositionally biased region" description="Polar residues" evidence="2">
    <location>
        <begin position="290"/>
        <end position="321"/>
    </location>
</feature>
<reference evidence="3 4" key="1">
    <citation type="submission" date="2019-02" db="EMBL/GenBank/DDBJ databases">
        <title>Genome sequencing of the rare red list fungi Dentipellis fragilis.</title>
        <authorList>
            <person name="Buettner E."/>
            <person name="Kellner H."/>
        </authorList>
    </citation>
    <scope>NUCLEOTIDE SEQUENCE [LARGE SCALE GENOMIC DNA]</scope>
    <source>
        <strain evidence="3 4">DSM 105465</strain>
    </source>
</reference>